<dbReference type="InterPro" id="IPR008775">
    <property type="entry name" value="Phytyl_CoA_dOase-like"/>
</dbReference>
<dbReference type="SUPFAM" id="SSF51197">
    <property type="entry name" value="Clavaminate synthase-like"/>
    <property type="match status" value="1"/>
</dbReference>
<dbReference type="EMBL" id="CAXAMM010003504">
    <property type="protein sequence ID" value="CAK9000205.1"/>
    <property type="molecule type" value="Genomic_DNA"/>
</dbReference>
<protein>
    <submittedName>
        <fullName evidence="1">Uncharacterized protein Rv3633</fullName>
    </submittedName>
</protein>
<accession>A0ABP0IFQ7</accession>
<comment type="caution">
    <text evidence="1">The sequence shown here is derived from an EMBL/GenBank/DDBJ whole genome shotgun (WGS) entry which is preliminary data.</text>
</comment>
<dbReference type="Pfam" id="PF05721">
    <property type="entry name" value="PhyH"/>
    <property type="match status" value="1"/>
</dbReference>
<keyword evidence="2" id="KW-1185">Reference proteome</keyword>
<gene>
    <name evidence="1" type="ORF">SCF082_LOCUS6396</name>
</gene>
<evidence type="ECO:0000313" key="1">
    <source>
        <dbReference type="EMBL" id="CAK9000205.1"/>
    </source>
</evidence>
<sequence length="300" mass="33048">MERTDKAQAKAIHEALTADPGKSISFEAAKLPVEQADEQTKRDLAALFRDGFLVIEGVLTTEQIETARAGLRKLTDGSTNGRNGFEGELTERVYGLPAKTRCCDEMIEHPRVLNLLDCILEPNYLLSAMQCINIHPGETMQPYHTDDAFIKVPRPHQPFGVATVWALTDFTAETGATMVFPGSHKVADFKDFSNPVPCVMPAGSVVVFLSTLWHGGGANVTKDKVREAITFQYCEPYCRPQENVLLGFDPAQLAEVSPKMRSLLGLSIHPPFIGHFDGKHPLKSPWATGAHPGFRTQHKL</sequence>
<name>A0ABP0IFQ7_9DINO</name>
<evidence type="ECO:0000313" key="2">
    <source>
        <dbReference type="Proteomes" id="UP001642464"/>
    </source>
</evidence>
<dbReference type="Proteomes" id="UP001642464">
    <property type="component" value="Unassembled WGS sequence"/>
</dbReference>
<dbReference type="InterPro" id="IPR051961">
    <property type="entry name" value="Fungal_Metabolite_Diox"/>
</dbReference>
<dbReference type="Gene3D" id="2.60.120.620">
    <property type="entry name" value="q2cbj1_9rhob like domain"/>
    <property type="match status" value="1"/>
</dbReference>
<organism evidence="1 2">
    <name type="scientific">Durusdinium trenchii</name>
    <dbReference type="NCBI Taxonomy" id="1381693"/>
    <lineage>
        <taxon>Eukaryota</taxon>
        <taxon>Sar</taxon>
        <taxon>Alveolata</taxon>
        <taxon>Dinophyceae</taxon>
        <taxon>Suessiales</taxon>
        <taxon>Symbiodiniaceae</taxon>
        <taxon>Durusdinium</taxon>
    </lineage>
</organism>
<dbReference type="PANTHER" id="PTHR37563">
    <property type="entry name" value="PHYTANOYL-COA DIOXYGENASE FAMILY PROTEIN (AFU_ORTHOLOGUE AFUA_2G03330)"/>
    <property type="match status" value="1"/>
</dbReference>
<dbReference type="PANTHER" id="PTHR37563:SF2">
    <property type="entry name" value="PHYTANOYL-COA DIOXYGENASE FAMILY PROTEIN (AFU_ORTHOLOGUE AFUA_2G03330)"/>
    <property type="match status" value="1"/>
</dbReference>
<proteinExistence type="predicted"/>
<reference evidence="1 2" key="1">
    <citation type="submission" date="2024-02" db="EMBL/GenBank/DDBJ databases">
        <authorList>
            <person name="Chen Y."/>
            <person name="Shah S."/>
            <person name="Dougan E. K."/>
            <person name="Thang M."/>
            <person name="Chan C."/>
        </authorList>
    </citation>
    <scope>NUCLEOTIDE SEQUENCE [LARGE SCALE GENOMIC DNA]</scope>
</reference>